<evidence type="ECO:0000256" key="2">
    <source>
        <dbReference type="ARBA" id="ARBA00022490"/>
    </source>
</evidence>
<dbReference type="AlphaFoldDB" id="A0A0F8ZMI7"/>
<dbReference type="GO" id="GO:0009092">
    <property type="term" value="P:homoserine metabolic process"/>
    <property type="evidence" value="ECO:0007669"/>
    <property type="project" value="TreeGrafter"/>
</dbReference>
<organism evidence="9">
    <name type="scientific">marine sediment metagenome</name>
    <dbReference type="NCBI Taxonomy" id="412755"/>
    <lineage>
        <taxon>unclassified sequences</taxon>
        <taxon>metagenomes</taxon>
        <taxon>ecological metagenomes</taxon>
    </lineage>
</organism>
<keyword evidence="6" id="KW-0012">Acyltransferase</keyword>
<dbReference type="InterPro" id="IPR000073">
    <property type="entry name" value="AB_hydrolase_1"/>
</dbReference>
<evidence type="ECO:0000256" key="7">
    <source>
        <dbReference type="SAM" id="MobiDB-lite"/>
    </source>
</evidence>
<dbReference type="Pfam" id="PF00561">
    <property type="entry name" value="Abhydrolase_1"/>
    <property type="match status" value="1"/>
</dbReference>
<feature type="domain" description="AB hydrolase-1" evidence="8">
    <location>
        <begin position="69"/>
        <end position="302"/>
    </location>
</feature>
<evidence type="ECO:0000256" key="3">
    <source>
        <dbReference type="ARBA" id="ARBA00022605"/>
    </source>
</evidence>
<evidence type="ECO:0000256" key="1">
    <source>
        <dbReference type="ARBA" id="ARBA00011738"/>
    </source>
</evidence>
<name>A0A0F8ZMI7_9ZZZZ</name>
<dbReference type="HAMAP" id="MF_00296">
    <property type="entry name" value="MetX_acyltransf"/>
    <property type="match status" value="1"/>
</dbReference>
<comment type="caution">
    <text evidence="9">The sequence shown here is derived from an EMBL/GenBank/DDBJ whole genome shotgun (WGS) entry which is preliminary data.</text>
</comment>
<dbReference type="PANTHER" id="PTHR32268">
    <property type="entry name" value="HOMOSERINE O-ACETYLTRANSFERASE"/>
    <property type="match status" value="1"/>
</dbReference>
<dbReference type="FunFam" id="1.10.1740.110:FF:000001">
    <property type="entry name" value="Homoserine O-acetyltransferase"/>
    <property type="match status" value="1"/>
</dbReference>
<evidence type="ECO:0000256" key="6">
    <source>
        <dbReference type="ARBA" id="ARBA00023315"/>
    </source>
</evidence>
<sequence length="411" mass="45527">GGVRSIDGRHFQRDDCSENASPVPEWPTGPGGAGSHSAEPLELECGKKLAPIDVACETYGELNEAGDNTVLICHALSGDAHVSGYNGPDDRKSGWWDVMVGPGKGIDTNKYFVVCSNFLGGCSGTTGPPSINPATQKPYGLDFPIITIADMVKVQKLLLDKLGIKKLLGVIGGSIGGMQVLQWAIEYPDFVKAAIAVATTTHLGAQSIAFDAVGRNAILADPNFVGGQYESEKGPDRGLAIARMIGHITYLSEQGMREKFGRKLRSSDRYSYDFNSEFAVETYLDYQGQSFVERFDANSYLYITKASDYFDLKKDYGTLNRAFANVKSRFLEFVSLDFSFSKRSFEGRFFTFLRLINNCKVAYNCWLSKYRDIYPFQPPAMVPSVFYCILNISIPELWGICLCYVRRYFFG</sequence>
<proteinExistence type="inferred from homology"/>
<keyword evidence="4" id="KW-0808">Transferase</keyword>
<dbReference type="NCBIfam" id="TIGR01392">
    <property type="entry name" value="homoserO_Ac_trn"/>
    <property type="match status" value="1"/>
</dbReference>
<dbReference type="GO" id="GO:0009086">
    <property type="term" value="P:methionine biosynthetic process"/>
    <property type="evidence" value="ECO:0007669"/>
    <property type="project" value="UniProtKB-KW"/>
</dbReference>
<evidence type="ECO:0000256" key="4">
    <source>
        <dbReference type="ARBA" id="ARBA00022679"/>
    </source>
</evidence>
<gene>
    <name evidence="9" type="ORF">LCGC14_2676880</name>
</gene>
<keyword evidence="2" id="KW-0963">Cytoplasm</keyword>
<dbReference type="GO" id="GO:0004414">
    <property type="term" value="F:homoserine O-acetyltransferase activity"/>
    <property type="evidence" value="ECO:0007669"/>
    <property type="project" value="TreeGrafter"/>
</dbReference>
<keyword evidence="5" id="KW-0486">Methionine biosynthesis</keyword>
<comment type="subunit">
    <text evidence="1">Homodimer.</text>
</comment>
<dbReference type="Gene3D" id="1.10.1740.110">
    <property type="match status" value="1"/>
</dbReference>
<evidence type="ECO:0000313" key="9">
    <source>
        <dbReference type="EMBL" id="KKK95032.1"/>
    </source>
</evidence>
<feature type="compositionally biased region" description="Basic and acidic residues" evidence="7">
    <location>
        <begin position="1"/>
        <end position="16"/>
    </location>
</feature>
<dbReference type="Gene3D" id="3.40.50.1820">
    <property type="entry name" value="alpha/beta hydrolase"/>
    <property type="match status" value="1"/>
</dbReference>
<protein>
    <recommendedName>
        <fullName evidence="8">AB hydrolase-1 domain-containing protein</fullName>
    </recommendedName>
</protein>
<dbReference type="InterPro" id="IPR029058">
    <property type="entry name" value="AB_hydrolase_fold"/>
</dbReference>
<reference evidence="9" key="1">
    <citation type="journal article" date="2015" name="Nature">
        <title>Complex archaea that bridge the gap between prokaryotes and eukaryotes.</title>
        <authorList>
            <person name="Spang A."/>
            <person name="Saw J.H."/>
            <person name="Jorgensen S.L."/>
            <person name="Zaremba-Niedzwiedzka K."/>
            <person name="Martijn J."/>
            <person name="Lind A.E."/>
            <person name="van Eijk R."/>
            <person name="Schleper C."/>
            <person name="Guy L."/>
            <person name="Ettema T.J."/>
        </authorList>
    </citation>
    <scope>NUCLEOTIDE SEQUENCE</scope>
</reference>
<keyword evidence="3" id="KW-0028">Amino-acid biosynthesis</keyword>
<dbReference type="SUPFAM" id="SSF53474">
    <property type="entry name" value="alpha/beta-Hydrolases"/>
    <property type="match status" value="1"/>
</dbReference>
<accession>A0A0F8ZMI7</accession>
<feature type="region of interest" description="Disordered" evidence="7">
    <location>
        <begin position="1"/>
        <end position="39"/>
    </location>
</feature>
<dbReference type="NCBIfam" id="NF001209">
    <property type="entry name" value="PRK00175.1"/>
    <property type="match status" value="1"/>
</dbReference>
<dbReference type="InterPro" id="IPR008220">
    <property type="entry name" value="HAT_MetX-like"/>
</dbReference>
<evidence type="ECO:0000256" key="5">
    <source>
        <dbReference type="ARBA" id="ARBA00023167"/>
    </source>
</evidence>
<feature type="non-terminal residue" evidence="9">
    <location>
        <position position="1"/>
    </location>
</feature>
<dbReference type="PANTHER" id="PTHR32268:SF11">
    <property type="entry name" value="HOMOSERINE O-ACETYLTRANSFERASE"/>
    <property type="match status" value="1"/>
</dbReference>
<evidence type="ECO:0000259" key="8">
    <source>
        <dbReference type="Pfam" id="PF00561"/>
    </source>
</evidence>
<dbReference type="EMBL" id="LAZR01047089">
    <property type="protein sequence ID" value="KKK95032.1"/>
    <property type="molecule type" value="Genomic_DNA"/>
</dbReference>